<dbReference type="AlphaFoldDB" id="A0AAN8A5X1"/>
<feature type="region of interest" description="Disordered" evidence="1">
    <location>
        <begin position="138"/>
        <end position="162"/>
    </location>
</feature>
<organism evidence="2 3">
    <name type="scientific">Arxiozyma heterogenica</name>
    <dbReference type="NCBI Taxonomy" id="278026"/>
    <lineage>
        <taxon>Eukaryota</taxon>
        <taxon>Fungi</taxon>
        <taxon>Dikarya</taxon>
        <taxon>Ascomycota</taxon>
        <taxon>Saccharomycotina</taxon>
        <taxon>Saccharomycetes</taxon>
        <taxon>Saccharomycetales</taxon>
        <taxon>Saccharomycetaceae</taxon>
        <taxon>Arxiozyma</taxon>
    </lineage>
</organism>
<evidence type="ECO:0000313" key="2">
    <source>
        <dbReference type="EMBL" id="KAK5773672.1"/>
    </source>
</evidence>
<feature type="compositionally biased region" description="Basic residues" evidence="1">
    <location>
        <begin position="499"/>
        <end position="509"/>
    </location>
</feature>
<keyword evidence="3" id="KW-1185">Reference proteome</keyword>
<reference evidence="3" key="1">
    <citation type="submission" date="2023-07" db="EMBL/GenBank/DDBJ databases">
        <title>A draft genome of Kazachstania heterogenica Y-27499.</title>
        <authorList>
            <person name="Donic C."/>
            <person name="Kralova J.S."/>
            <person name="Fidel L."/>
            <person name="Ben-Dor S."/>
            <person name="Jung S."/>
        </authorList>
    </citation>
    <scope>NUCLEOTIDE SEQUENCE [LARGE SCALE GENOMIC DNA]</scope>
    <source>
        <strain evidence="3">Y27499</strain>
    </source>
</reference>
<dbReference type="Proteomes" id="UP001306508">
    <property type="component" value="Unassembled WGS sequence"/>
</dbReference>
<evidence type="ECO:0000256" key="1">
    <source>
        <dbReference type="SAM" id="MobiDB-lite"/>
    </source>
</evidence>
<name>A0AAN8A5X1_9SACH</name>
<feature type="compositionally biased region" description="Basic and acidic residues" evidence="1">
    <location>
        <begin position="485"/>
        <end position="498"/>
    </location>
</feature>
<proteinExistence type="predicted"/>
<protein>
    <submittedName>
        <fullName evidence="2">Uncharacterized protein</fullName>
    </submittedName>
</protein>
<comment type="caution">
    <text evidence="2">The sequence shown here is derived from an EMBL/GenBank/DDBJ whole genome shotgun (WGS) entry which is preliminary data.</text>
</comment>
<gene>
    <name evidence="2" type="ORF">RI543_004981</name>
</gene>
<feature type="region of interest" description="Disordered" evidence="1">
    <location>
        <begin position="485"/>
        <end position="524"/>
    </location>
</feature>
<evidence type="ECO:0000313" key="3">
    <source>
        <dbReference type="Proteomes" id="UP001306508"/>
    </source>
</evidence>
<feature type="compositionally biased region" description="Low complexity" evidence="1">
    <location>
        <begin position="510"/>
        <end position="522"/>
    </location>
</feature>
<sequence>MSDYQSEVGKLLDFTENVLINLLNNKDASQSSFVQRAMIETKLRKSSRDRSKFQRLIKRRQLHKVPLDIVKEEIMDYDDILPFQRLSKYFSHYVDADRMDQVEFDTKVDSYIRKNKKCGFKNEEKTKTPSVNRITISSRGKQLQNQSSSTISNVAPNNNSPRLQKAQDISISTNHDNNPEYKTRPLNLVGNEPVRLLKEKVEIKASDAKINNPVIIKQQPKLVLSYTNTFKPINQISNTNVQYINEDKTNKTIKKEDNHAKTTATASTKLSDEKKSNLINKKDIQSGINDTSNSNKVYGNSIDLKSTKVTDVATKSGSMNRMFEKGQLIKVMEEIVYSQNKELENTNMIINNTLEYFHKRSSNEFKNSVKSANEKLKSLSESVNKEVKSLDKIPDKEVKENEQNVILIKDKNNKILEEKQYISAKNIETNDGRVLSSSTEEAKKSVSTINTNKISMYNLSNKVEQEKSSDDNWIISVSDSNQLRIGDKRKLKTKDQTKSHKKSKRKINTNKKTNNSSNTDSNNKIEKLIERIQNSKITLETLLGSVSNETTFEQFHEVEPPSPKVFENENKNKDGNNIRLMQLYDSITKSDERDEEFPESVRGEIHVGDSKQLHNQTYNGAISAVTDNHSDNVDKVGIISNNMFTDKNDTKENIPLNQSILNASQSLYDAYMSNHNSGLLHPTTDKNSLSTKNPFITSHRNKQKTNKFSSVQLSKHMVNKKVPKALKKISNLVSKYNLDDT</sequence>
<dbReference type="EMBL" id="JAWIZZ010000071">
    <property type="protein sequence ID" value="KAK5773672.1"/>
    <property type="molecule type" value="Genomic_DNA"/>
</dbReference>
<accession>A0AAN8A5X1</accession>